<dbReference type="GO" id="GO:0005634">
    <property type="term" value="C:nucleus"/>
    <property type="evidence" value="ECO:0007669"/>
    <property type="project" value="TreeGrafter"/>
</dbReference>
<dbReference type="InterPro" id="IPR007356">
    <property type="entry name" value="tRNA_m1G_MeTrfase_euk"/>
</dbReference>
<accession>A0A250XLX0</accession>
<keyword evidence="3" id="KW-0808">Transferase</keyword>
<evidence type="ECO:0000256" key="1">
    <source>
        <dbReference type="ARBA" id="ARBA00012797"/>
    </source>
</evidence>
<feature type="region of interest" description="Disordered" evidence="6">
    <location>
        <begin position="49"/>
        <end position="68"/>
    </location>
</feature>
<proteinExistence type="predicted"/>
<dbReference type="InterPro" id="IPR028564">
    <property type="entry name" value="MT_TRM10-typ"/>
</dbReference>
<evidence type="ECO:0000256" key="4">
    <source>
        <dbReference type="ARBA" id="ARBA00022691"/>
    </source>
</evidence>
<sequence>MQEVKEQRKAKEKEARKEKQELRRKEQMHKLQLLTEEERENLKKQAQALLQERRGQHASKRSKLEHAQQHGPDLVIDLDFEGLMSGSELKHLCQQLCYSYSANGRVANPCHLHLVGFKGDVKEAAERQINGLPNWVVTKTQDSLLHHFSQRKDKLVYLTADSETELDVLDASSIYVIGGLVDHNRYKGLCQQRAQEAGISTARLPIKKFVELESRAVLTVNHVVQIMVEMFNRQDWKAVLDDVLPPRKRAGYHAAKTESKMRRKGGEDGCRVDVISDPTPCRTIREDVAEVEEVDAAEVIDEAAKVVDNK</sequence>
<dbReference type="PANTHER" id="PTHR13563">
    <property type="entry name" value="TRNA (GUANINE-9-) METHYLTRANSFERASE"/>
    <property type="match status" value="1"/>
</dbReference>
<feature type="domain" description="SAM-dependent MTase TRM10-type" evidence="7">
    <location>
        <begin position="60"/>
        <end position="251"/>
    </location>
</feature>
<dbReference type="PANTHER" id="PTHR13563:SF13">
    <property type="entry name" value="TRNA METHYLTRANSFERASE 10 HOMOLOG A"/>
    <property type="match status" value="1"/>
</dbReference>
<reference evidence="8 9" key="1">
    <citation type="submission" date="2017-08" db="EMBL/GenBank/DDBJ databases">
        <title>Acidophilic green algal genome provides insights into adaptation to an acidic environment.</title>
        <authorList>
            <person name="Hirooka S."/>
            <person name="Hirose Y."/>
            <person name="Kanesaki Y."/>
            <person name="Higuchi S."/>
            <person name="Fujiwara T."/>
            <person name="Onuma R."/>
            <person name="Era A."/>
            <person name="Ohbayashi R."/>
            <person name="Uzuka A."/>
            <person name="Nozaki H."/>
            <person name="Yoshikawa H."/>
            <person name="Miyagishima S.Y."/>
        </authorList>
    </citation>
    <scope>NUCLEOTIDE SEQUENCE [LARGE SCALE GENOMIC DNA]</scope>
    <source>
        <strain evidence="8 9">NIES-2499</strain>
    </source>
</reference>
<keyword evidence="9" id="KW-1185">Reference proteome</keyword>
<dbReference type="EC" id="2.1.1.221" evidence="1"/>
<dbReference type="EMBL" id="BEGY01000107">
    <property type="protein sequence ID" value="GAX83780.1"/>
    <property type="molecule type" value="Genomic_DNA"/>
</dbReference>
<dbReference type="STRING" id="1157962.A0A250XLX0"/>
<dbReference type="AlphaFoldDB" id="A0A250XLX0"/>
<dbReference type="GO" id="GO:0052905">
    <property type="term" value="F:tRNA (guanosine(9)-N1)-methyltransferase activity"/>
    <property type="evidence" value="ECO:0007669"/>
    <property type="project" value="UniProtKB-EC"/>
</dbReference>
<gene>
    <name evidence="8" type="ORF">CEUSTIGMA_g11205.t1</name>
</gene>
<feature type="compositionally biased region" description="Basic and acidic residues" evidence="6">
    <location>
        <begin position="1"/>
        <end position="29"/>
    </location>
</feature>
<comment type="caution">
    <text evidence="8">The sequence shown here is derived from an EMBL/GenBank/DDBJ whole genome shotgun (WGS) entry which is preliminary data.</text>
</comment>
<evidence type="ECO:0000256" key="5">
    <source>
        <dbReference type="ARBA" id="ARBA00048434"/>
    </source>
</evidence>
<name>A0A250XLX0_9CHLO</name>
<dbReference type="InterPro" id="IPR038459">
    <property type="entry name" value="MT_TRM10-typ_sf"/>
</dbReference>
<dbReference type="CDD" id="cd18089">
    <property type="entry name" value="SPOUT_Trm10-like"/>
    <property type="match status" value="1"/>
</dbReference>
<comment type="catalytic activity">
    <reaction evidence="5">
        <text>guanosine(9) in tRNA + S-adenosyl-L-methionine = N(1)-methylguanosine(9) in tRNA + S-adenosyl-L-homocysteine + H(+)</text>
        <dbReference type="Rhea" id="RHEA:43156"/>
        <dbReference type="Rhea" id="RHEA-COMP:10367"/>
        <dbReference type="Rhea" id="RHEA-COMP:10368"/>
        <dbReference type="ChEBI" id="CHEBI:15378"/>
        <dbReference type="ChEBI" id="CHEBI:57856"/>
        <dbReference type="ChEBI" id="CHEBI:59789"/>
        <dbReference type="ChEBI" id="CHEBI:73542"/>
        <dbReference type="ChEBI" id="CHEBI:74269"/>
        <dbReference type="EC" id="2.1.1.221"/>
    </reaction>
</comment>
<dbReference type="Gene3D" id="3.40.1280.30">
    <property type="match status" value="1"/>
</dbReference>
<evidence type="ECO:0000313" key="8">
    <source>
        <dbReference type="EMBL" id="GAX83780.1"/>
    </source>
</evidence>
<evidence type="ECO:0000256" key="6">
    <source>
        <dbReference type="SAM" id="MobiDB-lite"/>
    </source>
</evidence>
<organism evidence="8 9">
    <name type="scientific">Chlamydomonas eustigma</name>
    <dbReference type="NCBI Taxonomy" id="1157962"/>
    <lineage>
        <taxon>Eukaryota</taxon>
        <taxon>Viridiplantae</taxon>
        <taxon>Chlorophyta</taxon>
        <taxon>core chlorophytes</taxon>
        <taxon>Chlorophyceae</taxon>
        <taxon>CS clade</taxon>
        <taxon>Chlamydomonadales</taxon>
        <taxon>Chlamydomonadaceae</taxon>
        <taxon>Chlamydomonas</taxon>
    </lineage>
</organism>
<evidence type="ECO:0000313" key="9">
    <source>
        <dbReference type="Proteomes" id="UP000232323"/>
    </source>
</evidence>
<dbReference type="GO" id="GO:0000049">
    <property type="term" value="F:tRNA binding"/>
    <property type="evidence" value="ECO:0007669"/>
    <property type="project" value="TreeGrafter"/>
</dbReference>
<dbReference type="PROSITE" id="PS51675">
    <property type="entry name" value="SAM_MT_TRM10"/>
    <property type="match status" value="1"/>
</dbReference>
<evidence type="ECO:0000256" key="3">
    <source>
        <dbReference type="ARBA" id="ARBA00022679"/>
    </source>
</evidence>
<feature type="region of interest" description="Disordered" evidence="6">
    <location>
        <begin position="1"/>
        <end position="38"/>
    </location>
</feature>
<evidence type="ECO:0000259" key="7">
    <source>
        <dbReference type="PROSITE" id="PS51675"/>
    </source>
</evidence>
<dbReference type="OrthoDB" id="278300at2759"/>
<keyword evidence="4" id="KW-0949">S-adenosyl-L-methionine</keyword>
<dbReference type="GO" id="GO:0002939">
    <property type="term" value="P:tRNA N1-guanine methylation"/>
    <property type="evidence" value="ECO:0007669"/>
    <property type="project" value="TreeGrafter"/>
</dbReference>
<evidence type="ECO:0000256" key="2">
    <source>
        <dbReference type="ARBA" id="ARBA00022603"/>
    </source>
</evidence>
<keyword evidence="2" id="KW-0489">Methyltransferase</keyword>
<dbReference type="Proteomes" id="UP000232323">
    <property type="component" value="Unassembled WGS sequence"/>
</dbReference>
<protein>
    <recommendedName>
        <fullName evidence="1">tRNA (guanine(9)-N(1))-methyltransferase</fullName>
        <ecNumber evidence="1">2.1.1.221</ecNumber>
    </recommendedName>
</protein>